<dbReference type="AlphaFoldDB" id="A0A3M7LY79"/>
<keyword evidence="7 18" id="KW-0812">Transmembrane</keyword>
<evidence type="ECO:0000256" key="17">
    <source>
        <dbReference type="SAM" id="MobiDB-lite"/>
    </source>
</evidence>
<evidence type="ECO:0000313" key="21">
    <source>
        <dbReference type="Proteomes" id="UP000265663"/>
    </source>
</evidence>
<keyword evidence="12 18" id="KW-0472">Membrane</keyword>
<evidence type="ECO:0000256" key="10">
    <source>
        <dbReference type="ARBA" id="ARBA00022824"/>
    </source>
</evidence>
<feature type="transmembrane region" description="Helical" evidence="18">
    <location>
        <begin position="375"/>
        <end position="395"/>
    </location>
</feature>
<comment type="similarity">
    <text evidence="3">Belongs to the dolichyldiphosphatase family.</text>
</comment>
<evidence type="ECO:0000256" key="11">
    <source>
        <dbReference type="ARBA" id="ARBA00022989"/>
    </source>
</evidence>
<reference evidence="20 21" key="1">
    <citation type="journal article" date="2014" name="PLoS ONE">
        <title>De novo Genome Assembly of the Fungal Plant Pathogen Pyrenophora semeniperda.</title>
        <authorList>
            <person name="Soliai M.M."/>
            <person name="Meyer S.E."/>
            <person name="Udall J.A."/>
            <person name="Elzinga D.E."/>
            <person name="Hermansen R.A."/>
            <person name="Bodily P.M."/>
            <person name="Hart A.A."/>
            <person name="Coleman C.E."/>
        </authorList>
    </citation>
    <scope>NUCLEOTIDE SEQUENCE [LARGE SCALE GENOMIC DNA]</scope>
    <source>
        <strain evidence="20 21">CCB06</strain>
        <tissue evidence="20">Mycelium</tissue>
    </source>
</reference>
<evidence type="ECO:0000313" key="20">
    <source>
        <dbReference type="EMBL" id="RMZ67217.1"/>
    </source>
</evidence>
<feature type="transmembrane region" description="Helical" evidence="18">
    <location>
        <begin position="139"/>
        <end position="158"/>
    </location>
</feature>
<dbReference type="PANTHER" id="PTHR19139">
    <property type="entry name" value="AQUAPORIN TRANSPORTER"/>
    <property type="match status" value="1"/>
</dbReference>
<dbReference type="SMART" id="SM00014">
    <property type="entry name" value="acidPPc"/>
    <property type="match status" value="1"/>
</dbReference>
<dbReference type="Pfam" id="PF00230">
    <property type="entry name" value="MIP"/>
    <property type="match status" value="1"/>
</dbReference>
<dbReference type="GO" id="GO:0015250">
    <property type="term" value="F:water channel activity"/>
    <property type="evidence" value="ECO:0007669"/>
    <property type="project" value="TreeGrafter"/>
</dbReference>
<comment type="catalytic activity">
    <reaction evidence="15">
        <text>H2O(in) = H2O(out)</text>
        <dbReference type="Rhea" id="RHEA:29667"/>
        <dbReference type="ChEBI" id="CHEBI:15377"/>
    </reaction>
</comment>
<keyword evidence="8" id="KW-0677">Repeat</keyword>
<feature type="transmembrane region" description="Helical" evidence="18">
    <location>
        <begin position="72"/>
        <end position="95"/>
    </location>
</feature>
<evidence type="ECO:0000259" key="19">
    <source>
        <dbReference type="SMART" id="SM00014"/>
    </source>
</evidence>
<evidence type="ECO:0000256" key="18">
    <source>
        <dbReference type="SAM" id="Phobius"/>
    </source>
</evidence>
<dbReference type="InterPro" id="IPR000326">
    <property type="entry name" value="PAP2/HPO"/>
</dbReference>
<dbReference type="GO" id="GO:0005789">
    <property type="term" value="C:endoplasmic reticulum membrane"/>
    <property type="evidence" value="ECO:0007669"/>
    <property type="project" value="UniProtKB-SubCell"/>
</dbReference>
<evidence type="ECO:0000256" key="7">
    <source>
        <dbReference type="ARBA" id="ARBA00022692"/>
    </source>
</evidence>
<evidence type="ECO:0000256" key="8">
    <source>
        <dbReference type="ARBA" id="ARBA00022737"/>
    </source>
</evidence>
<dbReference type="InterPro" id="IPR000425">
    <property type="entry name" value="MIP"/>
</dbReference>
<dbReference type="PRINTS" id="PR00783">
    <property type="entry name" value="MINTRINSICP"/>
</dbReference>
<feature type="transmembrane region" description="Helical" evidence="18">
    <location>
        <begin position="331"/>
        <end position="355"/>
    </location>
</feature>
<evidence type="ECO:0000256" key="15">
    <source>
        <dbReference type="ARBA" id="ARBA00034651"/>
    </source>
</evidence>
<evidence type="ECO:0000256" key="4">
    <source>
        <dbReference type="ARBA" id="ARBA00006175"/>
    </source>
</evidence>
<dbReference type="Pfam" id="PF01569">
    <property type="entry name" value="PAP2"/>
    <property type="match status" value="1"/>
</dbReference>
<comment type="subcellular location">
    <subcellularLocation>
        <location evidence="1">Endoplasmic reticulum membrane</location>
        <topology evidence="1">Multi-pass membrane protein</topology>
    </subcellularLocation>
</comment>
<dbReference type="SUPFAM" id="SSF48317">
    <property type="entry name" value="Acid phosphatase/Vanadium-dependent haloperoxidase"/>
    <property type="match status" value="1"/>
</dbReference>
<comment type="similarity">
    <text evidence="4">Belongs to the MIP/aquaporin (TC 1.A.8) family.</text>
</comment>
<name>A0A3M7LY79_9PLEO</name>
<sequence length="575" mass="63237">MMTTNSPRLAAPRQARHTPPAGDAPSTPHMTSPPPSFHPSAEAGIPFELNMDGRPLASLSLTHVHYNPADRISFLCAWLALVPQGLCVIYATLIWSNREVEIFLMFAGQMACEALNWVLKRYIKEERPREMHGKGYGMPSSHAQFVSFFSVTLALFLLFRHVPHPTDTHTPFSLGGRFLLSVLALVCAGAVAVSRIYLNYHTPKQVMVGCAAGVAFALVWFAFTTYLRRAGWIEWALETRLLRMLRVRDLVVQEDLVDSGWARWEDRRKRQTSQVQAKKRSTRQNLSGSLHRTASLESQKENRSPLPRTQSAFDVPAQSIKKGPSTLESHIVAASSEFVGTFMFLFFAFSGQLMITTQASERSLENGGTSSQQNIFIALVYGFSLLVNSWAFFRISGGLFNPAVTLGMVVAGQLPTIRAIFLFPAQLLGAICAAALVECMFPGDVGVVNTSLSGGTTIVQGVFIEMFMTAELVFVVLMLAAEKSKSTYIAPIGIGLALFVAMMGGVYFTGGSLNPARSFGPAVASTTFIVYHWIYWIGPMLGALLAAFYYRFVKYFNYEQANPGQDSAGGDFNSH</sequence>
<evidence type="ECO:0000256" key="1">
    <source>
        <dbReference type="ARBA" id="ARBA00004477"/>
    </source>
</evidence>
<feature type="transmembrane region" description="Helical" evidence="18">
    <location>
        <begin position="178"/>
        <end position="200"/>
    </location>
</feature>
<feature type="transmembrane region" description="Helical" evidence="18">
    <location>
        <begin position="416"/>
        <end position="437"/>
    </location>
</feature>
<feature type="domain" description="Phosphatidic acid phosphatase type 2/haloperoxidase" evidence="19">
    <location>
        <begin position="102"/>
        <end position="221"/>
    </location>
</feature>
<feature type="transmembrane region" description="Helical" evidence="18">
    <location>
        <begin position="457"/>
        <end position="481"/>
    </location>
</feature>
<gene>
    <name evidence="20" type="ORF">GMOD_00001107</name>
</gene>
<evidence type="ECO:0000256" key="14">
    <source>
        <dbReference type="ARBA" id="ARBA00030292"/>
    </source>
</evidence>
<proteinExistence type="inferred from homology"/>
<feature type="transmembrane region" description="Helical" evidence="18">
    <location>
        <begin position="528"/>
        <end position="550"/>
    </location>
</feature>
<evidence type="ECO:0000256" key="13">
    <source>
        <dbReference type="ARBA" id="ARBA00024907"/>
    </source>
</evidence>
<dbReference type="InterPro" id="IPR039667">
    <property type="entry name" value="Dolichyldiphosphatase_PAP2"/>
</dbReference>
<organism evidence="20 21">
    <name type="scientific">Pyrenophora seminiperda CCB06</name>
    <dbReference type="NCBI Taxonomy" id="1302712"/>
    <lineage>
        <taxon>Eukaryota</taxon>
        <taxon>Fungi</taxon>
        <taxon>Dikarya</taxon>
        <taxon>Ascomycota</taxon>
        <taxon>Pezizomycotina</taxon>
        <taxon>Dothideomycetes</taxon>
        <taxon>Pleosporomycetidae</taxon>
        <taxon>Pleosporales</taxon>
        <taxon>Pleosporineae</taxon>
        <taxon>Pleosporaceae</taxon>
        <taxon>Pyrenophora</taxon>
    </lineage>
</organism>
<feature type="compositionally biased region" description="Polar residues" evidence="17">
    <location>
        <begin position="283"/>
        <end position="297"/>
    </location>
</feature>
<dbReference type="CDD" id="cd03382">
    <property type="entry name" value="PAP2_dolichyldiphosphatase"/>
    <property type="match status" value="1"/>
</dbReference>
<dbReference type="SUPFAM" id="SSF81338">
    <property type="entry name" value="Aquaporin-like"/>
    <property type="match status" value="1"/>
</dbReference>
<keyword evidence="21" id="KW-1185">Reference proteome</keyword>
<accession>A0A3M7LY79</accession>
<dbReference type="FunFam" id="1.20.144.10:FF:000003">
    <property type="entry name" value="Dolichyldiphosphatase 1"/>
    <property type="match status" value="1"/>
</dbReference>
<feature type="transmembrane region" description="Helical" evidence="18">
    <location>
        <begin position="488"/>
        <end position="508"/>
    </location>
</feature>
<dbReference type="GO" id="GO:0047874">
    <property type="term" value="F:dolichyldiphosphatase activity"/>
    <property type="evidence" value="ECO:0007669"/>
    <property type="project" value="UniProtKB-EC"/>
</dbReference>
<keyword evidence="10" id="KW-0256">Endoplasmic reticulum</keyword>
<feature type="region of interest" description="Disordered" evidence="17">
    <location>
        <begin position="1"/>
        <end position="37"/>
    </location>
</feature>
<dbReference type="Proteomes" id="UP000265663">
    <property type="component" value="Unassembled WGS sequence"/>
</dbReference>
<comment type="function">
    <text evidence="13">Required for efficient N-glycosylation. Necessary for maintaining optimal levels of dolichol-linked oligosaccharides. Hydrolyzes dolichyl pyrophosphate at a very high rate and dolichyl monophosphate at a much lower rate. Does not act on phosphatidate.</text>
</comment>
<evidence type="ECO:0000256" key="16">
    <source>
        <dbReference type="ARBA" id="ARBA00047349"/>
    </source>
</evidence>
<protein>
    <recommendedName>
        <fullName evidence="6">Dolichyldiphosphatase 1</fullName>
        <ecNumber evidence="5">3.6.1.43</ecNumber>
    </recommendedName>
    <alternativeName>
        <fullName evidence="14">Dolichyl pyrophosphate phosphatase 1</fullName>
    </alternativeName>
</protein>
<dbReference type="InterPro" id="IPR034294">
    <property type="entry name" value="Aquaporin_transptr"/>
</dbReference>
<dbReference type="PANTHER" id="PTHR19139:SF283">
    <property type="entry name" value="AQUAPORIN"/>
    <property type="match status" value="1"/>
</dbReference>
<comment type="pathway">
    <text evidence="2">Protein modification; protein glycosylation.</text>
</comment>
<dbReference type="EC" id="3.6.1.43" evidence="5"/>
<dbReference type="EMBL" id="KE747810">
    <property type="protein sequence ID" value="RMZ67217.1"/>
    <property type="molecule type" value="Genomic_DNA"/>
</dbReference>
<evidence type="ECO:0000256" key="9">
    <source>
        <dbReference type="ARBA" id="ARBA00022801"/>
    </source>
</evidence>
<keyword evidence="11 18" id="KW-1133">Transmembrane helix</keyword>
<feature type="region of interest" description="Disordered" evidence="17">
    <location>
        <begin position="272"/>
        <end position="309"/>
    </location>
</feature>
<dbReference type="OrthoDB" id="3222at2759"/>
<dbReference type="GO" id="GO:0005886">
    <property type="term" value="C:plasma membrane"/>
    <property type="evidence" value="ECO:0007669"/>
    <property type="project" value="TreeGrafter"/>
</dbReference>
<comment type="catalytic activity">
    <reaction evidence="16">
        <text>a di-trans,poly-cis-dolichyl diphosphate + H2O = a di-trans,poly-cis-dolichyl phosphate + phosphate + H(+)</text>
        <dbReference type="Rhea" id="RHEA:14385"/>
        <dbReference type="Rhea" id="RHEA-COMP:19498"/>
        <dbReference type="Rhea" id="RHEA-COMP:19506"/>
        <dbReference type="ChEBI" id="CHEBI:15377"/>
        <dbReference type="ChEBI" id="CHEBI:15378"/>
        <dbReference type="ChEBI" id="CHEBI:43474"/>
        <dbReference type="ChEBI" id="CHEBI:57497"/>
        <dbReference type="ChEBI" id="CHEBI:57683"/>
        <dbReference type="EC" id="3.6.1.43"/>
    </reaction>
</comment>
<dbReference type="Gene3D" id="1.20.144.10">
    <property type="entry name" value="Phosphatidic acid phosphatase type 2/haloperoxidase"/>
    <property type="match status" value="1"/>
</dbReference>
<dbReference type="CDD" id="cd00333">
    <property type="entry name" value="MIP"/>
    <property type="match status" value="1"/>
</dbReference>
<dbReference type="Gene3D" id="1.20.1080.10">
    <property type="entry name" value="Glycerol uptake facilitator protein"/>
    <property type="match status" value="1"/>
</dbReference>
<evidence type="ECO:0000256" key="2">
    <source>
        <dbReference type="ARBA" id="ARBA00004922"/>
    </source>
</evidence>
<keyword evidence="9" id="KW-0378">Hydrolase</keyword>
<evidence type="ECO:0000256" key="5">
    <source>
        <dbReference type="ARBA" id="ARBA00012508"/>
    </source>
</evidence>
<evidence type="ECO:0000256" key="3">
    <source>
        <dbReference type="ARBA" id="ARBA00005518"/>
    </source>
</evidence>
<dbReference type="InterPro" id="IPR023271">
    <property type="entry name" value="Aquaporin-like"/>
</dbReference>
<evidence type="ECO:0000256" key="6">
    <source>
        <dbReference type="ARBA" id="ARBA00014821"/>
    </source>
</evidence>
<feature type="transmembrane region" description="Helical" evidence="18">
    <location>
        <begin position="206"/>
        <end position="227"/>
    </location>
</feature>
<evidence type="ECO:0000256" key="12">
    <source>
        <dbReference type="ARBA" id="ARBA00023136"/>
    </source>
</evidence>
<dbReference type="InterPro" id="IPR036938">
    <property type="entry name" value="PAP2/HPO_sf"/>
</dbReference>